<dbReference type="InterPro" id="IPR007214">
    <property type="entry name" value="YbaK/aa-tRNA-synth-assoc-dom"/>
</dbReference>
<dbReference type="Gene3D" id="3.90.960.10">
    <property type="entry name" value="YbaK/aminoacyl-tRNA synthetase-associated domain"/>
    <property type="match status" value="1"/>
</dbReference>
<dbReference type="Proteomes" id="UP000245474">
    <property type="component" value="Unassembled WGS sequence"/>
</dbReference>
<evidence type="ECO:0000313" key="2">
    <source>
        <dbReference type="EMBL" id="PWG65531.1"/>
    </source>
</evidence>
<dbReference type="RefSeq" id="WP_109675705.1">
    <property type="nucleotide sequence ID" value="NZ_CP086615.1"/>
</dbReference>
<evidence type="ECO:0000259" key="1">
    <source>
        <dbReference type="Pfam" id="PF04073"/>
    </source>
</evidence>
<reference evidence="2 3" key="1">
    <citation type="submission" date="2018-05" db="EMBL/GenBank/DDBJ databases">
        <title>Spiribacter halobius sp. nov., a moderately halophilic bacterium isolated from marine solar saltern.</title>
        <authorList>
            <person name="Zheng W.-S."/>
            <person name="Lu D.-C."/>
            <person name="Du Z.-J."/>
        </authorList>
    </citation>
    <scope>NUCLEOTIDE SEQUENCE [LARGE SCALE GENOMIC DNA]</scope>
    <source>
        <strain evidence="2 3">E85</strain>
    </source>
</reference>
<keyword evidence="3" id="KW-1185">Reference proteome</keyword>
<dbReference type="EMBL" id="QFFI01000002">
    <property type="protein sequence ID" value="PWG65531.1"/>
    <property type="molecule type" value="Genomic_DNA"/>
</dbReference>
<comment type="caution">
    <text evidence="2">The sequence shown here is derived from an EMBL/GenBank/DDBJ whole genome shotgun (WGS) entry which is preliminary data.</text>
</comment>
<dbReference type="Pfam" id="PF04073">
    <property type="entry name" value="tRNA_edit"/>
    <property type="match status" value="1"/>
</dbReference>
<dbReference type="InterPro" id="IPR036754">
    <property type="entry name" value="YbaK/aa-tRNA-synt-asso_dom_sf"/>
</dbReference>
<proteinExistence type="predicted"/>
<dbReference type="OrthoDB" id="9786549at2"/>
<gene>
    <name evidence="2" type="ORF">DEM34_01985</name>
</gene>
<organism evidence="2 3">
    <name type="scientific">Sediminicurvatus halobius</name>
    <dbReference type="NCBI Taxonomy" id="2182432"/>
    <lineage>
        <taxon>Bacteria</taxon>
        <taxon>Pseudomonadati</taxon>
        <taxon>Pseudomonadota</taxon>
        <taxon>Gammaproteobacteria</taxon>
        <taxon>Chromatiales</taxon>
        <taxon>Ectothiorhodospiraceae</taxon>
        <taxon>Sediminicurvatus</taxon>
    </lineage>
</organism>
<protein>
    <submittedName>
        <fullName evidence="2">Deacylase</fullName>
    </submittedName>
</protein>
<dbReference type="AlphaFoldDB" id="A0A2U2N8K8"/>
<dbReference type="SUPFAM" id="SSF55826">
    <property type="entry name" value="YbaK/ProRS associated domain"/>
    <property type="match status" value="1"/>
</dbReference>
<evidence type="ECO:0000313" key="3">
    <source>
        <dbReference type="Proteomes" id="UP000245474"/>
    </source>
</evidence>
<dbReference type="GO" id="GO:0002161">
    <property type="term" value="F:aminoacyl-tRNA deacylase activity"/>
    <property type="evidence" value="ECO:0007669"/>
    <property type="project" value="InterPro"/>
</dbReference>
<accession>A0A2U2N8K8</accession>
<name>A0A2U2N8K8_9GAMM</name>
<feature type="domain" description="YbaK/aminoacyl-tRNA synthetase-associated" evidence="1">
    <location>
        <begin position="22"/>
        <end position="142"/>
    </location>
</feature>
<sequence>MPAQSLRQFLNQAGVGYLVIQHPPAATAAEVAELTRIPGRCFAKTVVLSLDRELLLMVLPVMRQVPLEALASALDATPRLATEAEFRGSFPDCDLGAMPPFGGLFGLRTLCSDELAEQERIAFNAGSATEVMVLDWDDYARLARPELLELGP</sequence>